<accession>A0ABZ2NA85</accession>
<dbReference type="EMBL" id="CP147404">
    <property type="protein sequence ID" value="WXB94646.1"/>
    <property type="molecule type" value="Genomic_DNA"/>
</dbReference>
<evidence type="ECO:0000256" key="1">
    <source>
        <dbReference type="SAM" id="Phobius"/>
    </source>
</evidence>
<dbReference type="Proteomes" id="UP001387364">
    <property type="component" value="Chromosome"/>
</dbReference>
<dbReference type="Pfam" id="PF17329">
    <property type="entry name" value="DUF5367"/>
    <property type="match status" value="1"/>
</dbReference>
<dbReference type="InterPro" id="IPR020509">
    <property type="entry name" value="Uncharacterised_YnzE"/>
</dbReference>
<evidence type="ECO:0000313" key="3">
    <source>
        <dbReference type="Proteomes" id="UP001387364"/>
    </source>
</evidence>
<feature type="transmembrane region" description="Helical" evidence="1">
    <location>
        <begin position="33"/>
        <end position="53"/>
    </location>
</feature>
<keyword evidence="1" id="KW-0472">Membrane</keyword>
<keyword evidence="1" id="KW-1133">Transmembrane helix</keyword>
<gene>
    <name evidence="2" type="ORF">WDJ61_08490</name>
</gene>
<organism evidence="2 3">
    <name type="scientific">Bacillus kandeliae</name>
    <dbReference type="NCBI Taxonomy" id="3129297"/>
    <lineage>
        <taxon>Bacteria</taxon>
        <taxon>Bacillati</taxon>
        <taxon>Bacillota</taxon>
        <taxon>Bacilli</taxon>
        <taxon>Bacillales</taxon>
        <taxon>Bacillaceae</taxon>
        <taxon>Bacillus</taxon>
    </lineage>
</organism>
<name>A0ABZ2NA85_9BACI</name>
<dbReference type="RefSeq" id="WP_338754436.1">
    <property type="nucleotide sequence ID" value="NZ_CP147404.1"/>
</dbReference>
<sequence length="127" mass="14910">MRFFLFWGFLVWLGASLFFRFLGQIFFVTDPIILMIISYILVIPCIFLVTLPIYRWKKVQGKERLLAAICIALPGMLIDSLVLVYFDHVFVNLPVYTDRYFASWLLWAYSFILMTGIIKNNQVGVRV</sequence>
<reference evidence="2 3" key="1">
    <citation type="submission" date="2024-02" db="EMBL/GenBank/DDBJ databases">
        <title>Seven novel Bacillus-like species.</title>
        <authorList>
            <person name="Liu G."/>
        </authorList>
    </citation>
    <scope>NUCLEOTIDE SEQUENCE [LARGE SCALE GENOMIC DNA]</scope>
    <source>
        <strain evidence="2 3">FJAT-52991</strain>
    </source>
</reference>
<keyword evidence="3" id="KW-1185">Reference proteome</keyword>
<proteinExistence type="predicted"/>
<evidence type="ECO:0000313" key="2">
    <source>
        <dbReference type="EMBL" id="WXB94646.1"/>
    </source>
</evidence>
<protein>
    <submittedName>
        <fullName evidence="2">DUF5367 domain-containing protein</fullName>
    </submittedName>
</protein>
<feature type="transmembrane region" description="Helical" evidence="1">
    <location>
        <begin position="101"/>
        <end position="118"/>
    </location>
</feature>
<feature type="transmembrane region" description="Helical" evidence="1">
    <location>
        <begin position="65"/>
        <end position="86"/>
    </location>
</feature>
<keyword evidence="1" id="KW-0812">Transmembrane</keyword>